<evidence type="ECO:0000313" key="2">
    <source>
        <dbReference type="EMBL" id="AGA64658.1"/>
    </source>
</evidence>
<dbReference type="Proteomes" id="UP000010799">
    <property type="component" value="Chromosome"/>
</dbReference>
<dbReference type="PATRIC" id="fig|1215343.11.peg.682"/>
<keyword evidence="1" id="KW-0472">Membrane</keyword>
<gene>
    <name evidence="2" type="ordered locus">B488_06660</name>
</gene>
<dbReference type="HOGENOM" id="CLU_1633381_0_0_5"/>
<evidence type="ECO:0000256" key="1">
    <source>
        <dbReference type="SAM" id="Phobius"/>
    </source>
</evidence>
<sequence length="162" mass="17032">MQVQGVLQYLIGYSYISLSVTYVAGNLLARKLMQGGRSSDEILYLGYKLEVLGGILLLLGSILFPRSFFSCISAVSLLTLGNGFLLPLATGGAITSVPGLAGSASGFMGALQIASAAVTTAYIGQFSHHQPGRFGIIIFIIVIIGFSIFQLTCIMTRTTQGG</sequence>
<dbReference type="STRING" id="1215343.B488_06660"/>
<keyword evidence="1" id="KW-0812">Transmembrane</keyword>
<keyword evidence="1" id="KW-1133">Transmembrane helix</keyword>
<feature type="transmembrane region" description="Helical" evidence="1">
    <location>
        <begin position="6"/>
        <end position="29"/>
    </location>
</feature>
<dbReference type="Gene3D" id="1.20.1720.10">
    <property type="entry name" value="Multidrug resistance protein D"/>
    <property type="match status" value="1"/>
</dbReference>
<feature type="transmembrane region" description="Helical" evidence="1">
    <location>
        <begin position="41"/>
        <end position="61"/>
    </location>
</feature>
<dbReference type="AlphaFoldDB" id="L0EVG8"/>
<organism evidence="2 3">
    <name type="scientific">Liberibacter crescens (strain BT-1)</name>
    <dbReference type="NCBI Taxonomy" id="1215343"/>
    <lineage>
        <taxon>Bacteria</taxon>
        <taxon>Pseudomonadati</taxon>
        <taxon>Pseudomonadota</taxon>
        <taxon>Alphaproteobacteria</taxon>
        <taxon>Hyphomicrobiales</taxon>
        <taxon>Rhizobiaceae</taxon>
        <taxon>Liberibacter</taxon>
    </lineage>
</organism>
<keyword evidence="3" id="KW-1185">Reference proteome</keyword>
<protein>
    <submittedName>
        <fullName evidence="2">Transport protein</fullName>
    </submittedName>
</protein>
<dbReference type="eggNOG" id="COG2814">
    <property type="taxonomic scope" value="Bacteria"/>
</dbReference>
<dbReference type="KEGG" id="lcc:B488_06660"/>
<dbReference type="RefSeq" id="WP_015273085.1">
    <property type="nucleotide sequence ID" value="NC_019907.1"/>
</dbReference>
<feature type="transmembrane region" description="Helical" evidence="1">
    <location>
        <begin position="100"/>
        <end position="124"/>
    </location>
</feature>
<evidence type="ECO:0000313" key="3">
    <source>
        <dbReference type="Proteomes" id="UP000010799"/>
    </source>
</evidence>
<accession>L0EVG8</accession>
<reference evidence="2 3" key="1">
    <citation type="journal article" date="2012" name="Stand. Genomic Sci.">
        <title>Complete genome sequence of Liberibacter crescens BT-1.</title>
        <authorList>
            <person name="Leonard M.T."/>
            <person name="Fagen J.R."/>
            <person name="Davis-Richardson A.G."/>
            <person name="Davis M.J."/>
            <person name="Triplett E.W."/>
        </authorList>
    </citation>
    <scope>NUCLEOTIDE SEQUENCE [LARGE SCALE GENOMIC DNA]</scope>
    <source>
        <strain evidence="2 3">BT-1</strain>
    </source>
</reference>
<feature type="transmembrane region" description="Helical" evidence="1">
    <location>
        <begin position="67"/>
        <end position="88"/>
    </location>
</feature>
<proteinExistence type="predicted"/>
<feature type="transmembrane region" description="Helical" evidence="1">
    <location>
        <begin position="136"/>
        <end position="156"/>
    </location>
</feature>
<dbReference type="EMBL" id="CP003789">
    <property type="protein sequence ID" value="AGA64658.1"/>
    <property type="molecule type" value="Genomic_DNA"/>
</dbReference>
<name>L0EVG8_LIBCB</name>